<feature type="transmembrane region" description="Helical" evidence="2">
    <location>
        <begin position="6"/>
        <end position="26"/>
    </location>
</feature>
<protein>
    <recommendedName>
        <fullName evidence="3">Protein kinase domain-containing protein</fullName>
    </recommendedName>
</protein>
<gene>
    <name evidence="4" type="ORF">BLNAU_15728</name>
</gene>
<reference evidence="4 5" key="1">
    <citation type="journal article" date="2022" name="bioRxiv">
        <title>Genomics of Preaxostyla Flagellates Illuminates Evolutionary Transitions and the Path Towards Mitochondrial Loss.</title>
        <authorList>
            <person name="Novak L.V.F."/>
            <person name="Treitli S.C."/>
            <person name="Pyrih J."/>
            <person name="Halakuc P."/>
            <person name="Pipaliya S.V."/>
            <person name="Vacek V."/>
            <person name="Brzon O."/>
            <person name="Soukal P."/>
            <person name="Eme L."/>
            <person name="Dacks J.B."/>
            <person name="Karnkowska A."/>
            <person name="Elias M."/>
            <person name="Hampl V."/>
        </authorList>
    </citation>
    <scope>NUCLEOTIDE SEQUENCE [LARGE SCALE GENOMIC DNA]</scope>
    <source>
        <strain evidence="4">NAU3</strain>
        <tissue evidence="4">Gut</tissue>
    </source>
</reference>
<evidence type="ECO:0000259" key="3">
    <source>
        <dbReference type="PROSITE" id="PS50011"/>
    </source>
</evidence>
<feature type="region of interest" description="Disordered" evidence="1">
    <location>
        <begin position="36"/>
        <end position="56"/>
    </location>
</feature>
<proteinExistence type="predicted"/>
<dbReference type="PANTHER" id="PTHR23257">
    <property type="entry name" value="SERINE-THREONINE PROTEIN KINASE"/>
    <property type="match status" value="1"/>
</dbReference>
<dbReference type="InterPro" id="IPR000719">
    <property type="entry name" value="Prot_kinase_dom"/>
</dbReference>
<dbReference type="InterPro" id="IPR050167">
    <property type="entry name" value="Ser_Thr_protein_kinase"/>
</dbReference>
<accession>A0ABQ9XA60</accession>
<dbReference type="Gene3D" id="1.10.510.10">
    <property type="entry name" value="Transferase(Phosphotransferase) domain 1"/>
    <property type="match status" value="1"/>
</dbReference>
<feature type="region of interest" description="Disordered" evidence="1">
    <location>
        <begin position="312"/>
        <end position="343"/>
    </location>
</feature>
<keyword evidence="2" id="KW-1133">Transmembrane helix</keyword>
<keyword evidence="5" id="KW-1185">Reference proteome</keyword>
<sequence length="343" mass="38789">MKWWIPLLVSLVCLLILIVIVVLVCLRRRKQTTQKAEQRVKTQELDDENEGRMEVDEKMEEPLAGNSVDYLIKSQQTVTPKMNHRDPTSTSVRMESQEFVEVMGESGEVRMVDWTKAETLFDVLHRPEKKREIEKKVVSRSMTKGLIGVLGRFKTSEIISYFSPHFVIVNNNVVQLRLGTIAEDPPEMEQGTQNDSKQEITMVGEQDKSFFGGRLSGVKNGTTEGQRWRAPEVSRSNVEKIDVESALVFSLGLVLWEVWTGEVPWKEMDEANACRQNEGGVQSNLKLVLDTSIRELISRCLSFDPKERPSLQDVLDGLGDSEDKVAEEPSRVGKASDALDVHS</sequence>
<organism evidence="4 5">
    <name type="scientific">Blattamonas nauphoetae</name>
    <dbReference type="NCBI Taxonomy" id="2049346"/>
    <lineage>
        <taxon>Eukaryota</taxon>
        <taxon>Metamonada</taxon>
        <taxon>Preaxostyla</taxon>
        <taxon>Oxymonadida</taxon>
        <taxon>Blattamonas</taxon>
    </lineage>
</organism>
<feature type="domain" description="Protein kinase" evidence="3">
    <location>
        <begin position="1"/>
        <end position="325"/>
    </location>
</feature>
<evidence type="ECO:0000313" key="4">
    <source>
        <dbReference type="EMBL" id="KAK2949348.1"/>
    </source>
</evidence>
<evidence type="ECO:0000256" key="1">
    <source>
        <dbReference type="SAM" id="MobiDB-lite"/>
    </source>
</evidence>
<evidence type="ECO:0000313" key="5">
    <source>
        <dbReference type="Proteomes" id="UP001281761"/>
    </source>
</evidence>
<keyword evidence="2" id="KW-0812">Transmembrane</keyword>
<keyword evidence="2" id="KW-0472">Membrane</keyword>
<comment type="caution">
    <text evidence="4">The sequence shown here is derived from an EMBL/GenBank/DDBJ whole genome shotgun (WGS) entry which is preliminary data.</text>
</comment>
<feature type="compositionally biased region" description="Basic and acidic residues" evidence="1">
    <location>
        <begin position="321"/>
        <end position="331"/>
    </location>
</feature>
<dbReference type="InterPro" id="IPR001245">
    <property type="entry name" value="Ser-Thr/Tyr_kinase_cat_dom"/>
</dbReference>
<evidence type="ECO:0000256" key="2">
    <source>
        <dbReference type="SAM" id="Phobius"/>
    </source>
</evidence>
<name>A0ABQ9XA60_9EUKA</name>
<dbReference type="EMBL" id="JARBJD010000158">
    <property type="protein sequence ID" value="KAK2949348.1"/>
    <property type="molecule type" value="Genomic_DNA"/>
</dbReference>
<dbReference type="Pfam" id="PF07714">
    <property type="entry name" value="PK_Tyr_Ser-Thr"/>
    <property type="match status" value="1"/>
</dbReference>
<dbReference type="PROSITE" id="PS50011">
    <property type="entry name" value="PROTEIN_KINASE_DOM"/>
    <property type="match status" value="1"/>
</dbReference>
<dbReference type="InterPro" id="IPR011009">
    <property type="entry name" value="Kinase-like_dom_sf"/>
</dbReference>
<dbReference type="SUPFAM" id="SSF56112">
    <property type="entry name" value="Protein kinase-like (PK-like)"/>
    <property type="match status" value="1"/>
</dbReference>
<dbReference type="Proteomes" id="UP001281761">
    <property type="component" value="Unassembled WGS sequence"/>
</dbReference>